<keyword evidence="7" id="KW-1133">Transmembrane helix</keyword>
<evidence type="ECO:0000259" key="8">
    <source>
        <dbReference type="PROSITE" id="PS51007"/>
    </source>
</evidence>
<feature type="transmembrane region" description="Helical" evidence="7">
    <location>
        <begin position="9"/>
        <end position="30"/>
    </location>
</feature>
<evidence type="ECO:0000256" key="2">
    <source>
        <dbReference type="ARBA" id="ARBA00022617"/>
    </source>
</evidence>
<organism evidence="9 10">
    <name type="scientific">Nonlabens tegetincola</name>
    <dbReference type="NCBI Taxonomy" id="323273"/>
    <lineage>
        <taxon>Bacteria</taxon>
        <taxon>Pseudomonadati</taxon>
        <taxon>Bacteroidota</taxon>
        <taxon>Flavobacteriia</taxon>
        <taxon>Flavobacteriales</taxon>
        <taxon>Flavobacteriaceae</taxon>
        <taxon>Nonlabens</taxon>
    </lineage>
</organism>
<evidence type="ECO:0000256" key="1">
    <source>
        <dbReference type="ARBA" id="ARBA00022448"/>
    </source>
</evidence>
<dbReference type="GO" id="GO:0020037">
    <property type="term" value="F:heme binding"/>
    <property type="evidence" value="ECO:0007669"/>
    <property type="project" value="InterPro"/>
</dbReference>
<dbReference type="GO" id="GO:0046872">
    <property type="term" value="F:metal ion binding"/>
    <property type="evidence" value="ECO:0007669"/>
    <property type="project" value="UniProtKB-KW"/>
</dbReference>
<keyword evidence="2 6" id="KW-0349">Heme</keyword>
<keyword evidence="1" id="KW-0813">Transport</keyword>
<dbReference type="PROSITE" id="PS51007">
    <property type="entry name" value="CYTC"/>
    <property type="match status" value="1"/>
</dbReference>
<sequence length="147" mass="16439">MFQDLSKAIGIIFTLLLMIVLVIFGTAFYVSTQSQTTAPIQEVAVVSKPAVELTDVQKQGKELFNTNCASCHKRYKKATGPALHGVTERRDKEWLYKWIKNSSALIASGDPTAVKLYNEWNQSNMNAFPQLSNEQIDAILAYVEIPK</sequence>
<reference evidence="9" key="1">
    <citation type="journal article" date="2014" name="Genome Announc.">
        <title>Draft Genome Sequences of Marine Flavobacterium Nonlabens Strains NR17, NR24, NR27, NR32, NR33, and Ara13.</title>
        <authorList>
            <person name="Nakanishi M."/>
            <person name="Meirelles P."/>
            <person name="Suzuki R."/>
            <person name="Takatani N."/>
            <person name="Mino S."/>
            <person name="Suda W."/>
            <person name="Oshima K."/>
            <person name="Hattori M."/>
            <person name="Ohkuma M."/>
            <person name="Hosokawa M."/>
            <person name="Miyashita K."/>
            <person name="Thompson F.L."/>
            <person name="Niwa A."/>
            <person name="Sawabe T."/>
            <person name="Sawabe T."/>
        </authorList>
    </citation>
    <scope>NUCLEOTIDE SEQUENCE [LARGE SCALE GENOMIC DNA]</scope>
    <source>
        <strain evidence="9">JCM 19294</strain>
    </source>
</reference>
<protein>
    <submittedName>
        <fullName evidence="9">Molybdopterin oxidoreductase subunit</fullName>
    </submittedName>
</protein>
<evidence type="ECO:0000256" key="6">
    <source>
        <dbReference type="PROSITE-ProRule" id="PRU00433"/>
    </source>
</evidence>
<comment type="caution">
    <text evidence="9">The sequence shown here is derived from an EMBL/GenBank/DDBJ whole genome shotgun (WGS) entry which is preliminary data.</text>
</comment>
<evidence type="ECO:0000256" key="3">
    <source>
        <dbReference type="ARBA" id="ARBA00022723"/>
    </source>
</evidence>
<accession>A0A090Q226</accession>
<keyword evidence="4" id="KW-0249">Electron transport</keyword>
<name>A0A090Q226_9FLAO</name>
<keyword evidence="7" id="KW-0472">Membrane</keyword>
<dbReference type="RefSeq" id="WP_394335646.1">
    <property type="nucleotide sequence ID" value="NZ_BBML01000004.1"/>
</dbReference>
<dbReference type="InterPro" id="IPR051811">
    <property type="entry name" value="Cytochrome_c550/c551-like"/>
</dbReference>
<evidence type="ECO:0000256" key="7">
    <source>
        <dbReference type="SAM" id="Phobius"/>
    </source>
</evidence>
<proteinExistence type="predicted"/>
<dbReference type="PANTHER" id="PTHR37823:SF1">
    <property type="entry name" value="CYTOCHROME C-553-LIKE"/>
    <property type="match status" value="1"/>
</dbReference>
<dbReference type="Pfam" id="PF00034">
    <property type="entry name" value="Cytochrom_C"/>
    <property type="match status" value="1"/>
</dbReference>
<dbReference type="STRING" id="319236.BST91_04115"/>
<dbReference type="SUPFAM" id="SSF46626">
    <property type="entry name" value="Cytochrome c"/>
    <property type="match status" value="1"/>
</dbReference>
<dbReference type="EMBL" id="BBML01000004">
    <property type="protein sequence ID" value="GAK97050.1"/>
    <property type="molecule type" value="Genomic_DNA"/>
</dbReference>
<dbReference type="eggNOG" id="COG2010">
    <property type="taxonomic scope" value="Bacteria"/>
</dbReference>
<evidence type="ECO:0000256" key="4">
    <source>
        <dbReference type="ARBA" id="ARBA00022982"/>
    </source>
</evidence>
<dbReference type="GO" id="GO:0009055">
    <property type="term" value="F:electron transfer activity"/>
    <property type="evidence" value="ECO:0007669"/>
    <property type="project" value="InterPro"/>
</dbReference>
<dbReference type="Gene3D" id="1.10.760.10">
    <property type="entry name" value="Cytochrome c-like domain"/>
    <property type="match status" value="1"/>
</dbReference>
<dbReference type="PANTHER" id="PTHR37823">
    <property type="entry name" value="CYTOCHROME C-553-LIKE"/>
    <property type="match status" value="1"/>
</dbReference>
<gene>
    <name evidence="9" type="ORF">JCM19294_556</name>
</gene>
<evidence type="ECO:0000256" key="5">
    <source>
        <dbReference type="ARBA" id="ARBA00023004"/>
    </source>
</evidence>
<dbReference type="InterPro" id="IPR036909">
    <property type="entry name" value="Cyt_c-like_dom_sf"/>
</dbReference>
<keyword evidence="10" id="KW-1185">Reference proteome</keyword>
<feature type="domain" description="Cytochrome c" evidence="8">
    <location>
        <begin position="55"/>
        <end position="147"/>
    </location>
</feature>
<evidence type="ECO:0000313" key="10">
    <source>
        <dbReference type="Proteomes" id="UP000029221"/>
    </source>
</evidence>
<dbReference type="Proteomes" id="UP000029221">
    <property type="component" value="Unassembled WGS sequence"/>
</dbReference>
<keyword evidence="5 6" id="KW-0408">Iron</keyword>
<dbReference type="AlphaFoldDB" id="A0A090Q226"/>
<dbReference type="InterPro" id="IPR009056">
    <property type="entry name" value="Cyt_c-like_dom"/>
</dbReference>
<keyword evidence="7" id="KW-0812">Transmembrane</keyword>
<evidence type="ECO:0000313" key="9">
    <source>
        <dbReference type="EMBL" id="GAK97050.1"/>
    </source>
</evidence>
<keyword evidence="3 6" id="KW-0479">Metal-binding</keyword>